<dbReference type="EMBL" id="ML996695">
    <property type="protein sequence ID" value="KAF2400562.1"/>
    <property type="molecule type" value="Genomic_DNA"/>
</dbReference>
<evidence type="ECO:0000256" key="4">
    <source>
        <dbReference type="SAM" id="MobiDB-lite"/>
    </source>
</evidence>
<protein>
    <recommendedName>
        <fullName evidence="5">Nephrocystin 3-like N-terminal domain-containing protein</fullName>
    </recommendedName>
</protein>
<gene>
    <name evidence="6" type="ORF">EJ06DRAFT_538063</name>
</gene>
<dbReference type="InterPro" id="IPR027417">
    <property type="entry name" value="P-loop_NTPase"/>
</dbReference>
<dbReference type="InterPro" id="IPR015943">
    <property type="entry name" value="WD40/YVTN_repeat-like_dom_sf"/>
</dbReference>
<dbReference type="InterPro" id="IPR036322">
    <property type="entry name" value="WD40_repeat_dom_sf"/>
</dbReference>
<feature type="compositionally biased region" description="Polar residues" evidence="4">
    <location>
        <begin position="89"/>
        <end position="100"/>
    </location>
</feature>
<feature type="repeat" description="WD" evidence="3">
    <location>
        <begin position="782"/>
        <end position="807"/>
    </location>
</feature>
<accession>A0A6G1HX25</accession>
<dbReference type="Gene3D" id="3.40.50.300">
    <property type="entry name" value="P-loop containing nucleotide triphosphate hydrolases"/>
    <property type="match status" value="1"/>
</dbReference>
<evidence type="ECO:0000256" key="2">
    <source>
        <dbReference type="ARBA" id="ARBA00022737"/>
    </source>
</evidence>
<dbReference type="PROSITE" id="PS00678">
    <property type="entry name" value="WD_REPEATS_1"/>
    <property type="match status" value="1"/>
</dbReference>
<dbReference type="InterPro" id="IPR019775">
    <property type="entry name" value="WD40_repeat_CS"/>
</dbReference>
<dbReference type="CDD" id="cd00200">
    <property type="entry name" value="WD40"/>
    <property type="match status" value="1"/>
</dbReference>
<dbReference type="PANTHER" id="PTHR19879:SF9">
    <property type="entry name" value="TRANSCRIPTION INITIATION FACTOR TFIID SUBUNIT 5"/>
    <property type="match status" value="1"/>
</dbReference>
<dbReference type="PANTHER" id="PTHR19879">
    <property type="entry name" value="TRANSCRIPTION INITIATION FACTOR TFIID"/>
    <property type="match status" value="1"/>
</dbReference>
<dbReference type="Gene3D" id="2.130.10.10">
    <property type="entry name" value="YVTN repeat-like/Quinoprotein amine dehydrogenase"/>
    <property type="match status" value="2"/>
</dbReference>
<dbReference type="SMART" id="SM00320">
    <property type="entry name" value="WD40"/>
    <property type="match status" value="3"/>
</dbReference>
<dbReference type="InterPro" id="IPR001680">
    <property type="entry name" value="WD40_rpt"/>
</dbReference>
<evidence type="ECO:0000256" key="1">
    <source>
        <dbReference type="ARBA" id="ARBA00022574"/>
    </source>
</evidence>
<dbReference type="InterPro" id="IPR056884">
    <property type="entry name" value="NPHP3-like_N"/>
</dbReference>
<dbReference type="OrthoDB" id="674604at2759"/>
<feature type="compositionally biased region" description="Low complexity" evidence="4">
    <location>
        <begin position="101"/>
        <end position="111"/>
    </location>
</feature>
<dbReference type="Proteomes" id="UP000799640">
    <property type="component" value="Unassembled WGS sequence"/>
</dbReference>
<dbReference type="Pfam" id="PF00400">
    <property type="entry name" value="WD40"/>
    <property type="match status" value="3"/>
</dbReference>
<dbReference type="PRINTS" id="PR00320">
    <property type="entry name" value="GPROTEINBRPT"/>
</dbReference>
<organism evidence="6 7">
    <name type="scientific">Trichodelitschia bisporula</name>
    <dbReference type="NCBI Taxonomy" id="703511"/>
    <lineage>
        <taxon>Eukaryota</taxon>
        <taxon>Fungi</taxon>
        <taxon>Dikarya</taxon>
        <taxon>Ascomycota</taxon>
        <taxon>Pezizomycotina</taxon>
        <taxon>Dothideomycetes</taxon>
        <taxon>Dothideomycetes incertae sedis</taxon>
        <taxon>Phaeotrichales</taxon>
        <taxon>Phaeotrichaceae</taxon>
        <taxon>Trichodelitschia</taxon>
    </lineage>
</organism>
<reference evidence="6" key="1">
    <citation type="journal article" date="2020" name="Stud. Mycol.">
        <title>101 Dothideomycetes genomes: a test case for predicting lifestyles and emergence of pathogens.</title>
        <authorList>
            <person name="Haridas S."/>
            <person name="Albert R."/>
            <person name="Binder M."/>
            <person name="Bloem J."/>
            <person name="Labutti K."/>
            <person name="Salamov A."/>
            <person name="Andreopoulos B."/>
            <person name="Baker S."/>
            <person name="Barry K."/>
            <person name="Bills G."/>
            <person name="Bluhm B."/>
            <person name="Cannon C."/>
            <person name="Castanera R."/>
            <person name="Culley D."/>
            <person name="Daum C."/>
            <person name="Ezra D."/>
            <person name="Gonzalez J."/>
            <person name="Henrissat B."/>
            <person name="Kuo A."/>
            <person name="Liang C."/>
            <person name="Lipzen A."/>
            <person name="Lutzoni F."/>
            <person name="Magnuson J."/>
            <person name="Mondo S."/>
            <person name="Nolan M."/>
            <person name="Ohm R."/>
            <person name="Pangilinan J."/>
            <person name="Park H.-J."/>
            <person name="Ramirez L."/>
            <person name="Alfaro M."/>
            <person name="Sun H."/>
            <person name="Tritt A."/>
            <person name="Yoshinaga Y."/>
            <person name="Zwiers L.-H."/>
            <person name="Turgeon B."/>
            <person name="Goodwin S."/>
            <person name="Spatafora J."/>
            <person name="Crous P."/>
            <person name="Grigoriev I."/>
        </authorList>
    </citation>
    <scope>NUCLEOTIDE SEQUENCE</scope>
    <source>
        <strain evidence="6">CBS 262.69</strain>
    </source>
</reference>
<evidence type="ECO:0000259" key="5">
    <source>
        <dbReference type="Pfam" id="PF24883"/>
    </source>
</evidence>
<feature type="repeat" description="WD" evidence="3">
    <location>
        <begin position="850"/>
        <end position="891"/>
    </location>
</feature>
<sequence length="958" mass="106879">MSTQRTRKRDRFLAPFRSISRPSSPGPVQASAATPPSTSASSLTPQPAHTTNAASISPVPDASFASSGTSPDLKDRPASPAGQGAHVSQPLSSTRPNSHGTVATASTSTSSPVPPQERKIIEKLTKSTADTFQDVIRAAEKNRDLYQGQSQNAKLREVTDGVIRWLDKFKGVGDILSNADPLHFGFAWAGFRLVLEFHAHILRFLAESFQFLDKSKIARAIDAIWNPSGGSDFEAKCVEFRLEVQGDLYNCGHQIIGDLDEKLKELEDLPTAGLPWVKGAAFDSSLDEDRSECLQGTRTELLRQIQDWAKDPDGKFIFWLNGVAGTGKSTISRTAARIFERKGQLGASFFFKRGEGDRGKVTNFFTTIASQLAIKRPQVSPFIARTIDNDPTIVDKSPYEQFQKLIIQPLNNASLHFSPLIIVIDALDECEQDVRSLIGILEHGKNVSSVQLRVFVTSRPELPIRLGFIEMSKETHHDAVLHEIQQGTVSRDLTLYLHHELAEIRRKRNLLGRTQLPSDWPGDETIQRLVEMALPLFIFAATVCRFIDDPHSNPKKVLDDILKHPRQDTILERTYLPILERQIAGQTRKRIKDRLVAEFREIVGTIITLATPLSIMSIAELLGVPEDDIETRLDSLHSVLSIPEDKKKPVRLLHLSFHDFLVDVEKVAGEFWVDEHEMHGKVTTKCLELMSQPDRLKQDMCMAESGKNSDLQSFLLDAEKFLQKNWRIIEHAPLQTYISALTFAPERSVIRRQFHTQKPRWVRLQPKVQDWDAFLQTLKDHSDYLASASDDSTVRLWDAGSGKTLQTLEGHSDYVRAVAFSPDGKQLASASDDSTVRLWDAASGKALQTLEGHSDAVNAVAFWPDGKQLASASYDLTVRLWDAGSGKALQTLKGQSDINAVAFWLDGKQIVEEWITIGAEKHLWLPDDYRSPYVVAIHGDKIGLGYSSGRVLCMKFIC</sequence>
<keyword evidence="1 3" id="KW-0853">WD repeat</keyword>
<dbReference type="SUPFAM" id="SSF52540">
    <property type="entry name" value="P-loop containing nucleoside triphosphate hydrolases"/>
    <property type="match status" value="1"/>
</dbReference>
<evidence type="ECO:0000313" key="7">
    <source>
        <dbReference type="Proteomes" id="UP000799640"/>
    </source>
</evidence>
<feature type="repeat" description="WD" evidence="3">
    <location>
        <begin position="808"/>
        <end position="849"/>
    </location>
</feature>
<dbReference type="SUPFAM" id="SSF50978">
    <property type="entry name" value="WD40 repeat-like"/>
    <property type="match status" value="1"/>
</dbReference>
<dbReference type="InterPro" id="IPR020472">
    <property type="entry name" value="WD40_PAC1"/>
</dbReference>
<feature type="compositionally biased region" description="Low complexity" evidence="4">
    <location>
        <begin position="27"/>
        <end position="48"/>
    </location>
</feature>
<keyword evidence="7" id="KW-1185">Reference proteome</keyword>
<dbReference type="AlphaFoldDB" id="A0A6G1HX25"/>
<feature type="domain" description="Nephrocystin 3-like N-terminal" evidence="5">
    <location>
        <begin position="302"/>
        <end position="459"/>
    </location>
</feature>
<dbReference type="PROSITE" id="PS50082">
    <property type="entry name" value="WD_REPEATS_2"/>
    <property type="match status" value="3"/>
</dbReference>
<dbReference type="PROSITE" id="PS50294">
    <property type="entry name" value="WD_REPEATS_REGION"/>
    <property type="match status" value="2"/>
</dbReference>
<feature type="region of interest" description="Disordered" evidence="4">
    <location>
        <begin position="1"/>
        <end position="117"/>
    </location>
</feature>
<evidence type="ECO:0000313" key="6">
    <source>
        <dbReference type="EMBL" id="KAF2400562.1"/>
    </source>
</evidence>
<dbReference type="Pfam" id="PF24883">
    <property type="entry name" value="NPHP3_N"/>
    <property type="match status" value="1"/>
</dbReference>
<proteinExistence type="predicted"/>
<feature type="compositionally biased region" description="Basic residues" evidence="4">
    <location>
        <begin position="1"/>
        <end position="10"/>
    </location>
</feature>
<evidence type="ECO:0000256" key="3">
    <source>
        <dbReference type="PROSITE-ProRule" id="PRU00221"/>
    </source>
</evidence>
<keyword evidence="2" id="KW-0677">Repeat</keyword>
<name>A0A6G1HX25_9PEZI</name>